<proteinExistence type="inferred from homology"/>
<keyword evidence="10" id="KW-1185">Reference proteome</keyword>
<evidence type="ECO:0000313" key="8">
    <source>
        <dbReference type="EMBL" id="SPE09523.1"/>
    </source>
</evidence>
<dbReference type="GO" id="GO:0016020">
    <property type="term" value="C:membrane"/>
    <property type="evidence" value="ECO:0007669"/>
    <property type="project" value="UniProtKB-SubCell"/>
</dbReference>
<dbReference type="GeneID" id="99674854"/>
<dbReference type="PANTHER" id="PTHR21716">
    <property type="entry name" value="TRANSMEMBRANE PROTEIN"/>
    <property type="match status" value="1"/>
</dbReference>
<accession>A0A2N9KFA2</accession>
<keyword evidence="5 6" id="KW-0472">Membrane</keyword>
<evidence type="ECO:0000256" key="5">
    <source>
        <dbReference type="ARBA" id="ARBA00023136"/>
    </source>
</evidence>
<organism evidence="8 9">
    <name type="scientific">Leuconostoc suionicum</name>
    <dbReference type="NCBI Taxonomy" id="1511761"/>
    <lineage>
        <taxon>Bacteria</taxon>
        <taxon>Bacillati</taxon>
        <taxon>Bacillota</taxon>
        <taxon>Bacilli</taxon>
        <taxon>Lactobacillales</taxon>
        <taxon>Lactobacillaceae</taxon>
        <taxon>Leuconostoc</taxon>
    </lineage>
</organism>
<dbReference type="Pfam" id="PF01594">
    <property type="entry name" value="AI-2E_transport"/>
    <property type="match status" value="1"/>
</dbReference>
<keyword evidence="4 6" id="KW-1133">Transmembrane helix</keyword>
<dbReference type="EMBL" id="OKQR01000003">
    <property type="protein sequence ID" value="SPD94096.1"/>
    <property type="molecule type" value="Genomic_DNA"/>
</dbReference>
<dbReference type="KEGG" id="lsu:A6B45_08600"/>
<dbReference type="InterPro" id="IPR002549">
    <property type="entry name" value="AI-2E-like"/>
</dbReference>
<reference evidence="7 10" key="1">
    <citation type="submission" date="2018-02" db="EMBL/GenBank/DDBJ databases">
        <authorList>
            <person name="Rodrigo-Torres L."/>
            <person name="Arahal R. D."/>
            <person name="Lucena T."/>
        </authorList>
    </citation>
    <scope>NUCLEOTIDE SEQUENCE [LARGE SCALE GENOMIC DNA]</scope>
    <source>
        <strain evidence="7 10">CECT 8486</strain>
    </source>
</reference>
<evidence type="ECO:0000313" key="10">
    <source>
        <dbReference type="Proteomes" id="UP000239237"/>
    </source>
</evidence>
<protein>
    <recommendedName>
        <fullName evidence="11">Pheromone autoinducer 2 transporter</fullName>
    </recommendedName>
</protein>
<dbReference type="GO" id="GO:0055085">
    <property type="term" value="P:transmembrane transport"/>
    <property type="evidence" value="ECO:0007669"/>
    <property type="project" value="TreeGrafter"/>
</dbReference>
<evidence type="ECO:0008006" key="11">
    <source>
        <dbReference type="Google" id="ProtNLM"/>
    </source>
</evidence>
<name>A0A2N9KFA2_9LACO</name>
<gene>
    <name evidence="7" type="ORF">LES8486_01546</name>
    <name evidence="8" type="ORF">LES9216_01693</name>
</gene>
<reference evidence="8 9" key="2">
    <citation type="submission" date="2018-02" db="EMBL/GenBank/DDBJ databases">
        <authorList>
            <person name="Cohen D.B."/>
            <person name="Kent A.D."/>
        </authorList>
    </citation>
    <scope>NUCLEOTIDE SEQUENCE [LARGE SCALE GENOMIC DNA]</scope>
    <source>
        <strain evidence="8 9">CECT 9216</strain>
    </source>
</reference>
<sequence length="331" mass="38053">MNLLETIQKRIPYRYGVLLAIILLIIALKQFMSLLLLTIIFSYLAMSVAKPLAHFLKISRAVSIALVYIIFISVVSLAIQHGAATLIEQIKSMITLAMNWNWQDNALLQNVYKNVNQYTSIFNSKNLISESLSQLNHIGHVIYQLVLALLFSFIFSMTYPKLRLWSMNFLHSPFKKFFGEFYIIVHRFIIILGKLFEIQLIICTINTALMFLVLLSLHFPYLLGFTILIFVLGLIPVFGVVISLVPLTITAFIIGDWDTVIIIVIAVALIHLFESYFLHPHLMSQKTHMPILIILLNLIIMEHFFGVWGLIIGLPILTFLLDFFQIQKFNH</sequence>
<evidence type="ECO:0000256" key="1">
    <source>
        <dbReference type="ARBA" id="ARBA00004141"/>
    </source>
</evidence>
<keyword evidence="3 6" id="KW-0812">Transmembrane</keyword>
<evidence type="ECO:0000256" key="3">
    <source>
        <dbReference type="ARBA" id="ARBA00022692"/>
    </source>
</evidence>
<dbReference type="Proteomes" id="UP000237923">
    <property type="component" value="Unassembled WGS sequence"/>
</dbReference>
<dbReference type="Proteomes" id="UP000239237">
    <property type="component" value="Unassembled WGS sequence"/>
</dbReference>
<evidence type="ECO:0000256" key="4">
    <source>
        <dbReference type="ARBA" id="ARBA00022989"/>
    </source>
</evidence>
<dbReference type="PANTHER" id="PTHR21716:SF62">
    <property type="entry name" value="TRANSPORT PROTEIN YDBI-RELATED"/>
    <property type="match status" value="1"/>
</dbReference>
<feature type="transmembrane region" description="Helical" evidence="6">
    <location>
        <begin position="141"/>
        <end position="162"/>
    </location>
</feature>
<feature type="transmembrane region" description="Helical" evidence="6">
    <location>
        <begin position="291"/>
        <end position="321"/>
    </location>
</feature>
<feature type="transmembrane region" description="Helical" evidence="6">
    <location>
        <begin position="65"/>
        <end position="87"/>
    </location>
</feature>
<evidence type="ECO:0000313" key="9">
    <source>
        <dbReference type="Proteomes" id="UP000237923"/>
    </source>
</evidence>
<dbReference type="AlphaFoldDB" id="A0A2N9KFA2"/>
<evidence type="ECO:0000256" key="2">
    <source>
        <dbReference type="ARBA" id="ARBA00009773"/>
    </source>
</evidence>
<feature type="transmembrane region" description="Helical" evidence="6">
    <location>
        <begin position="198"/>
        <end position="215"/>
    </location>
</feature>
<evidence type="ECO:0000313" key="7">
    <source>
        <dbReference type="EMBL" id="SPD94096.1"/>
    </source>
</evidence>
<feature type="transmembrane region" description="Helical" evidence="6">
    <location>
        <begin position="260"/>
        <end position="279"/>
    </location>
</feature>
<dbReference type="EMBL" id="OKQU01000003">
    <property type="protein sequence ID" value="SPE09523.1"/>
    <property type="molecule type" value="Genomic_DNA"/>
</dbReference>
<feature type="transmembrane region" description="Helical" evidence="6">
    <location>
        <begin position="227"/>
        <end position="254"/>
    </location>
</feature>
<comment type="similarity">
    <text evidence="2">Belongs to the autoinducer-2 exporter (AI-2E) (TC 2.A.86) family.</text>
</comment>
<comment type="subcellular location">
    <subcellularLocation>
        <location evidence="1">Membrane</location>
        <topology evidence="1">Multi-pass membrane protein</topology>
    </subcellularLocation>
</comment>
<evidence type="ECO:0000256" key="6">
    <source>
        <dbReference type="SAM" id="Phobius"/>
    </source>
</evidence>
<dbReference type="RefSeq" id="WP_072614217.1">
    <property type="nucleotide sequence ID" value="NZ_AP017935.1"/>
</dbReference>